<evidence type="ECO:0000313" key="2">
    <source>
        <dbReference type="EMBL" id="KAK7094488.1"/>
    </source>
</evidence>
<keyword evidence="1" id="KW-0812">Transmembrane</keyword>
<protein>
    <submittedName>
        <fullName evidence="2">Uncharacterized protein</fullName>
    </submittedName>
</protein>
<feature type="transmembrane region" description="Helical" evidence="1">
    <location>
        <begin position="81"/>
        <end position="100"/>
    </location>
</feature>
<dbReference type="Proteomes" id="UP001374579">
    <property type="component" value="Unassembled WGS sequence"/>
</dbReference>
<gene>
    <name evidence="2" type="ORF">V1264_006045</name>
</gene>
<proteinExistence type="predicted"/>
<evidence type="ECO:0000256" key="1">
    <source>
        <dbReference type="SAM" id="Phobius"/>
    </source>
</evidence>
<comment type="caution">
    <text evidence="2">The sequence shown here is derived from an EMBL/GenBank/DDBJ whole genome shotgun (WGS) entry which is preliminary data.</text>
</comment>
<dbReference type="EMBL" id="JBAMIC010000018">
    <property type="protein sequence ID" value="KAK7094488.1"/>
    <property type="molecule type" value="Genomic_DNA"/>
</dbReference>
<dbReference type="AlphaFoldDB" id="A0AAN9G3U1"/>
<evidence type="ECO:0000313" key="3">
    <source>
        <dbReference type="Proteomes" id="UP001374579"/>
    </source>
</evidence>
<keyword evidence="1" id="KW-0472">Membrane</keyword>
<keyword evidence="1" id="KW-1133">Transmembrane helix</keyword>
<keyword evidence="3" id="KW-1185">Reference proteome</keyword>
<name>A0AAN9G3U1_9CAEN</name>
<organism evidence="2 3">
    <name type="scientific">Littorina saxatilis</name>
    <dbReference type="NCBI Taxonomy" id="31220"/>
    <lineage>
        <taxon>Eukaryota</taxon>
        <taxon>Metazoa</taxon>
        <taxon>Spiralia</taxon>
        <taxon>Lophotrochozoa</taxon>
        <taxon>Mollusca</taxon>
        <taxon>Gastropoda</taxon>
        <taxon>Caenogastropoda</taxon>
        <taxon>Littorinimorpha</taxon>
        <taxon>Littorinoidea</taxon>
        <taxon>Littorinidae</taxon>
        <taxon>Littorina</taxon>
    </lineage>
</organism>
<accession>A0AAN9G3U1</accession>
<reference evidence="2 3" key="1">
    <citation type="submission" date="2024-02" db="EMBL/GenBank/DDBJ databases">
        <title>Chromosome-scale genome assembly of the rough periwinkle Littorina saxatilis.</title>
        <authorList>
            <person name="De Jode A."/>
            <person name="Faria R."/>
            <person name="Formenti G."/>
            <person name="Sims Y."/>
            <person name="Smith T.P."/>
            <person name="Tracey A."/>
            <person name="Wood J.M.D."/>
            <person name="Zagrodzka Z.B."/>
            <person name="Johannesson K."/>
            <person name="Butlin R.K."/>
            <person name="Leder E.H."/>
        </authorList>
    </citation>
    <scope>NUCLEOTIDE SEQUENCE [LARGE SCALE GENOMIC DNA]</scope>
    <source>
        <strain evidence="2">Snail1</strain>
        <tissue evidence="2">Muscle</tissue>
    </source>
</reference>
<sequence>MLGRGRKQKFNKEFEVNEGVFLDSMKNMVKKQLQQNSDIAIIQDQVRGMITDHDQRLKWSQSLGIQSVLNPYSLCLQSDTATLLLLALFLALQLILQLAFTGRLDVLAPHLPDFMTLP</sequence>